<accession>A0A2G5HE80</accession>
<reference evidence="2 4" key="2">
    <citation type="submission" date="2023-09" db="EMBL/GenBank/DDBJ databases">
        <title>Complete-Gapless Cercospora beticola genome.</title>
        <authorList>
            <person name="Wyatt N.A."/>
            <person name="Spanner R.E."/>
            <person name="Bolton M.D."/>
        </authorList>
    </citation>
    <scope>NUCLEOTIDE SEQUENCE [LARGE SCALE GENOMIC DNA]</scope>
    <source>
        <strain evidence="2">Cb09-40</strain>
    </source>
</reference>
<organism evidence="1 3">
    <name type="scientific">Cercospora beticola</name>
    <name type="common">Sugarbeet leaf spot fungus</name>
    <dbReference type="NCBI Taxonomy" id="122368"/>
    <lineage>
        <taxon>Eukaryota</taxon>
        <taxon>Fungi</taxon>
        <taxon>Dikarya</taxon>
        <taxon>Ascomycota</taxon>
        <taxon>Pezizomycotina</taxon>
        <taxon>Dothideomycetes</taxon>
        <taxon>Dothideomycetidae</taxon>
        <taxon>Mycosphaerellales</taxon>
        <taxon>Mycosphaerellaceae</taxon>
        <taxon>Cercospora</taxon>
    </lineage>
</organism>
<protein>
    <submittedName>
        <fullName evidence="1">Uncharacterized protein</fullName>
    </submittedName>
</protein>
<gene>
    <name evidence="1" type="ORF">CB0940_10896</name>
    <name evidence="2" type="ORF">RHO25_012431</name>
</gene>
<sequence length="119" mass="13420">MMPAAEPACSSIFVNSRKRSIAGASWQDMPFWNEYTISARCRACGLRSQLPIRFAHCTQWVCGFDVQQPITKRTLSFPAAVVSLSLLHMNMHLVANAYIYDHIGLAEDSLRLYFDSESC</sequence>
<dbReference type="AlphaFoldDB" id="A0A2G5HE80"/>
<evidence type="ECO:0000313" key="1">
    <source>
        <dbReference type="EMBL" id="PIA90805.1"/>
    </source>
</evidence>
<name>A0A2G5HE80_CERBT</name>
<reference evidence="1 3" key="1">
    <citation type="submission" date="2015-10" db="EMBL/GenBank/DDBJ databases">
        <title>The cercosporin biosynthetic gene cluster was horizontally transferred to several fungal lineages and shown to be expanded in Cercospora beticola based on microsynteny with recipient genomes.</title>
        <authorList>
            <person name="De Jonge R."/>
            <person name="Ebert M.K."/>
            <person name="Suttle J.C."/>
            <person name="Jurick Ii W.M."/>
            <person name="Secor G.A."/>
            <person name="Thomma B.P."/>
            <person name="Van De Peer Y."/>
            <person name="Bolton M.D."/>
        </authorList>
    </citation>
    <scope>NUCLEOTIDE SEQUENCE [LARGE SCALE GENOMIC DNA]</scope>
    <source>
        <strain evidence="1 3">09-40</strain>
    </source>
</reference>
<evidence type="ECO:0000313" key="3">
    <source>
        <dbReference type="Proteomes" id="UP000230605"/>
    </source>
</evidence>
<proteinExistence type="predicted"/>
<evidence type="ECO:0000313" key="2">
    <source>
        <dbReference type="EMBL" id="WPB07767.1"/>
    </source>
</evidence>
<dbReference type="EMBL" id="CP134192">
    <property type="protein sequence ID" value="WPB07767.1"/>
    <property type="molecule type" value="Genomic_DNA"/>
</dbReference>
<dbReference type="EMBL" id="LKMD01000107">
    <property type="protein sequence ID" value="PIA90805.1"/>
    <property type="molecule type" value="Genomic_DNA"/>
</dbReference>
<dbReference type="Proteomes" id="UP001302367">
    <property type="component" value="Chromosome 9"/>
</dbReference>
<dbReference type="EMBL" id="LKMD01000107">
    <property type="protein sequence ID" value="PIA90806.1"/>
    <property type="molecule type" value="Genomic_DNA"/>
</dbReference>
<dbReference type="Proteomes" id="UP000230605">
    <property type="component" value="Chromosome 9"/>
</dbReference>
<evidence type="ECO:0000313" key="4">
    <source>
        <dbReference type="Proteomes" id="UP001302367"/>
    </source>
</evidence>
<keyword evidence="4" id="KW-1185">Reference proteome</keyword>